<reference evidence="2 3" key="1">
    <citation type="submission" date="2016-11" db="EMBL/GenBank/DDBJ databases">
        <authorList>
            <person name="Jaros S."/>
            <person name="Januszkiewicz K."/>
            <person name="Wedrychowicz H."/>
        </authorList>
    </citation>
    <scope>NUCLEOTIDE SEQUENCE [LARGE SCALE GENOMIC DNA]</scope>
    <source>
        <strain evidence="2 3">YL228</strain>
    </source>
</reference>
<gene>
    <name evidence="2" type="ORF">SAMN02910280_1076</name>
</gene>
<keyword evidence="1" id="KW-1133">Transmembrane helix</keyword>
<name>A0A1K1MCZ2_RUMFL</name>
<dbReference type="Proteomes" id="UP000183461">
    <property type="component" value="Unassembled WGS sequence"/>
</dbReference>
<keyword evidence="1" id="KW-0472">Membrane</keyword>
<dbReference type="EMBL" id="FPIP01000002">
    <property type="protein sequence ID" value="SFW21000.1"/>
    <property type="molecule type" value="Genomic_DNA"/>
</dbReference>
<sequence>MNKLRKMFEGNYETKTPNKFENSKKYLAVSIIGCLFCLISFIISLIGQTTVGCVIFLIGLLVCVNCAIEWFKHRK</sequence>
<feature type="transmembrane region" description="Helical" evidence="1">
    <location>
        <begin position="26"/>
        <end position="43"/>
    </location>
</feature>
<dbReference type="RefSeq" id="WP_072299447.1">
    <property type="nucleotide sequence ID" value="NZ_FPIP01000002.1"/>
</dbReference>
<dbReference type="AlphaFoldDB" id="A0A1K1MCZ2"/>
<evidence type="ECO:0000313" key="2">
    <source>
        <dbReference type="EMBL" id="SFW21000.1"/>
    </source>
</evidence>
<organism evidence="2 3">
    <name type="scientific">Ruminococcus flavefaciens</name>
    <dbReference type="NCBI Taxonomy" id="1265"/>
    <lineage>
        <taxon>Bacteria</taxon>
        <taxon>Bacillati</taxon>
        <taxon>Bacillota</taxon>
        <taxon>Clostridia</taxon>
        <taxon>Eubacteriales</taxon>
        <taxon>Oscillospiraceae</taxon>
        <taxon>Ruminococcus</taxon>
    </lineage>
</organism>
<protein>
    <submittedName>
        <fullName evidence="2">Uncharacterized protein</fullName>
    </submittedName>
</protein>
<accession>A0A1K1MCZ2</accession>
<evidence type="ECO:0000313" key="3">
    <source>
        <dbReference type="Proteomes" id="UP000183461"/>
    </source>
</evidence>
<evidence type="ECO:0000256" key="1">
    <source>
        <dbReference type="SAM" id="Phobius"/>
    </source>
</evidence>
<feature type="transmembrane region" description="Helical" evidence="1">
    <location>
        <begin position="49"/>
        <end position="71"/>
    </location>
</feature>
<keyword evidence="1" id="KW-0812">Transmembrane</keyword>
<proteinExistence type="predicted"/>